<gene>
    <name evidence="7" type="ORF">WH52_03795</name>
</gene>
<accession>A0A1Y2PF50</accession>
<evidence type="ECO:0000259" key="6">
    <source>
        <dbReference type="PROSITE" id="PS51781"/>
    </source>
</evidence>
<evidence type="ECO:0000313" key="7">
    <source>
        <dbReference type="EMBL" id="OSY88800.1"/>
    </source>
</evidence>
<feature type="transmembrane region" description="Helical" evidence="4">
    <location>
        <begin position="159"/>
        <end position="179"/>
    </location>
</feature>
<feature type="transmembrane region" description="Helical" evidence="4">
    <location>
        <begin position="130"/>
        <end position="152"/>
    </location>
</feature>
<evidence type="ECO:0000256" key="4">
    <source>
        <dbReference type="SAM" id="Phobius"/>
    </source>
</evidence>
<dbReference type="InParanoid" id="A0A1Y2PF50"/>
<dbReference type="InterPro" id="IPR019734">
    <property type="entry name" value="TPR_rpt"/>
</dbReference>
<dbReference type="PROSITE" id="PS50005">
    <property type="entry name" value="TPR"/>
    <property type="match status" value="2"/>
</dbReference>
<organism evidence="7 8">
    <name type="scientific">Tenacibaculum holothuriorum</name>
    <dbReference type="NCBI Taxonomy" id="1635173"/>
    <lineage>
        <taxon>Bacteria</taxon>
        <taxon>Pseudomonadati</taxon>
        <taxon>Bacteroidota</taxon>
        <taxon>Flavobacteriia</taxon>
        <taxon>Flavobacteriales</taxon>
        <taxon>Flavobacteriaceae</taxon>
        <taxon>Tenacibaculum</taxon>
    </lineage>
</organism>
<dbReference type="Pfam" id="PF13414">
    <property type="entry name" value="TPR_11"/>
    <property type="match status" value="1"/>
</dbReference>
<keyword evidence="4" id="KW-1133">Transmembrane helix</keyword>
<sequence length="250" mass="28573">MKKIIIVLLLFISSISNAQNADAVFSNANALYKEGKYSEAIKLYEEVIDQNKVSSELYYNLGNAYYKLNKVAPSIYYYEKAIQLAPLNEDAQNNLIFAKRLTLDRIEELPKSVFQKFNENYLQKLTYNSWAVVTVLFSFLAGILFLLFYFALEPSKKRLYFVTSMLSFLLLIVTLSITFTQYSDAQKNIQAIIFSEEVSVNNAPTANSEEVFTLHEGTKVKVLDSVDDWKKIKLADGKIGWMKANSLKIL</sequence>
<keyword evidence="5" id="KW-0732">Signal</keyword>
<feature type="repeat" description="TPR" evidence="3">
    <location>
        <begin position="21"/>
        <end position="54"/>
    </location>
</feature>
<dbReference type="PROSITE" id="PS50293">
    <property type="entry name" value="TPR_REGION"/>
    <property type="match status" value="1"/>
</dbReference>
<reference evidence="7 8" key="1">
    <citation type="submission" date="2015-03" db="EMBL/GenBank/DDBJ databases">
        <title>Genome sequence of Tenacibaculum sp. S2-2, isolated from intestinal microbiota of sea cucumber, Apostichopus japonicas.</title>
        <authorList>
            <person name="Shao Z."/>
            <person name="Wang L."/>
            <person name="Li X."/>
        </authorList>
    </citation>
    <scope>NUCLEOTIDE SEQUENCE [LARGE SCALE GENOMIC DNA]</scope>
    <source>
        <strain evidence="7 8">S2-2</strain>
    </source>
</reference>
<dbReference type="SUPFAM" id="SSF48452">
    <property type="entry name" value="TPR-like"/>
    <property type="match status" value="1"/>
</dbReference>
<dbReference type="Proteomes" id="UP000194221">
    <property type="component" value="Unassembled WGS sequence"/>
</dbReference>
<dbReference type="Gene3D" id="1.25.40.10">
    <property type="entry name" value="Tetratricopeptide repeat domain"/>
    <property type="match status" value="1"/>
</dbReference>
<dbReference type="PANTHER" id="PTHR44943">
    <property type="entry name" value="CELLULOSE SYNTHASE OPERON PROTEIN C"/>
    <property type="match status" value="1"/>
</dbReference>
<evidence type="ECO:0000256" key="3">
    <source>
        <dbReference type="PROSITE-ProRule" id="PRU00339"/>
    </source>
</evidence>
<dbReference type="InterPro" id="IPR051685">
    <property type="entry name" value="Ycf3/AcsC/BcsC/TPR_MFPF"/>
</dbReference>
<keyword evidence="8" id="KW-1185">Reference proteome</keyword>
<dbReference type="Pfam" id="PF08239">
    <property type="entry name" value="SH3_3"/>
    <property type="match status" value="1"/>
</dbReference>
<name>A0A1Y2PF50_9FLAO</name>
<feature type="domain" description="SH3b" evidence="6">
    <location>
        <begin position="187"/>
        <end position="250"/>
    </location>
</feature>
<evidence type="ECO:0000256" key="1">
    <source>
        <dbReference type="ARBA" id="ARBA00022737"/>
    </source>
</evidence>
<dbReference type="InterPro" id="IPR003646">
    <property type="entry name" value="SH3-like_bac-type"/>
</dbReference>
<dbReference type="EMBL" id="LAPZ01000002">
    <property type="protein sequence ID" value="OSY88800.1"/>
    <property type="molecule type" value="Genomic_DNA"/>
</dbReference>
<dbReference type="RefSeq" id="WP_086029605.1">
    <property type="nucleotide sequence ID" value="NZ_LAPZ01000002.1"/>
</dbReference>
<keyword evidence="4" id="KW-0812">Transmembrane</keyword>
<feature type="chain" id="PRO_5012101644" description="SH3b domain-containing protein" evidence="5">
    <location>
        <begin position="19"/>
        <end position="250"/>
    </location>
</feature>
<dbReference type="Gene3D" id="2.30.30.40">
    <property type="entry name" value="SH3 Domains"/>
    <property type="match status" value="1"/>
</dbReference>
<dbReference type="AlphaFoldDB" id="A0A1Y2PF50"/>
<evidence type="ECO:0000256" key="5">
    <source>
        <dbReference type="SAM" id="SignalP"/>
    </source>
</evidence>
<dbReference type="OrthoDB" id="9776208at2"/>
<dbReference type="InterPro" id="IPR011990">
    <property type="entry name" value="TPR-like_helical_dom_sf"/>
</dbReference>
<feature type="repeat" description="TPR" evidence="3">
    <location>
        <begin position="55"/>
        <end position="88"/>
    </location>
</feature>
<evidence type="ECO:0000256" key="2">
    <source>
        <dbReference type="ARBA" id="ARBA00022803"/>
    </source>
</evidence>
<dbReference type="STRING" id="1635173.WH52_03795"/>
<protein>
    <recommendedName>
        <fullName evidence="6">SH3b domain-containing protein</fullName>
    </recommendedName>
</protein>
<dbReference type="SMART" id="SM00028">
    <property type="entry name" value="TPR"/>
    <property type="match status" value="2"/>
</dbReference>
<comment type="caution">
    <text evidence="7">The sequence shown here is derived from an EMBL/GenBank/DDBJ whole genome shotgun (WGS) entry which is preliminary data.</text>
</comment>
<keyword evidence="4" id="KW-0472">Membrane</keyword>
<dbReference type="PROSITE" id="PS51781">
    <property type="entry name" value="SH3B"/>
    <property type="match status" value="1"/>
</dbReference>
<dbReference type="SMART" id="SM00287">
    <property type="entry name" value="SH3b"/>
    <property type="match status" value="1"/>
</dbReference>
<proteinExistence type="predicted"/>
<keyword evidence="2 3" id="KW-0802">TPR repeat</keyword>
<dbReference type="PANTHER" id="PTHR44943:SF8">
    <property type="entry name" value="TPR REPEAT-CONTAINING PROTEIN MJ0263"/>
    <property type="match status" value="1"/>
</dbReference>
<keyword evidence="1" id="KW-0677">Repeat</keyword>
<evidence type="ECO:0000313" key="8">
    <source>
        <dbReference type="Proteomes" id="UP000194221"/>
    </source>
</evidence>
<feature type="signal peptide" evidence="5">
    <location>
        <begin position="1"/>
        <end position="18"/>
    </location>
</feature>